<feature type="signal peptide" evidence="1">
    <location>
        <begin position="1"/>
        <end position="24"/>
    </location>
</feature>
<dbReference type="EMBL" id="KB469305">
    <property type="protein sequence ID" value="EPQ53574.1"/>
    <property type="molecule type" value="Genomic_DNA"/>
</dbReference>
<name>S7RLM4_GLOTA</name>
<dbReference type="PANTHER" id="PTHR21193">
    <property type="entry name" value="OXIDOREDUCTASE-LIKE DOMAIN-CONTAINING PROTEIN 1"/>
    <property type="match status" value="1"/>
</dbReference>
<dbReference type="OrthoDB" id="10064411at2759"/>
<keyword evidence="4" id="KW-1185">Reference proteome</keyword>
<dbReference type="Pfam" id="PF09791">
    <property type="entry name" value="Oxidored-like"/>
    <property type="match status" value="1"/>
</dbReference>
<dbReference type="GO" id="GO:0005739">
    <property type="term" value="C:mitochondrion"/>
    <property type="evidence" value="ECO:0007669"/>
    <property type="project" value="TreeGrafter"/>
</dbReference>
<evidence type="ECO:0000313" key="4">
    <source>
        <dbReference type="Proteomes" id="UP000030669"/>
    </source>
</evidence>
<keyword evidence="1" id="KW-0732">Signal</keyword>
<evidence type="ECO:0000313" key="3">
    <source>
        <dbReference type="EMBL" id="EPQ53574.1"/>
    </source>
</evidence>
<dbReference type="KEGG" id="gtr:GLOTRDRAFT_139761"/>
<proteinExistence type="predicted"/>
<feature type="domain" description="Oxidoreductase-like" evidence="2">
    <location>
        <begin position="102"/>
        <end position="147"/>
    </location>
</feature>
<organism evidence="3 4">
    <name type="scientific">Gloeophyllum trabeum (strain ATCC 11539 / FP-39264 / Madison 617)</name>
    <name type="common">Brown rot fungus</name>
    <dbReference type="NCBI Taxonomy" id="670483"/>
    <lineage>
        <taxon>Eukaryota</taxon>
        <taxon>Fungi</taxon>
        <taxon>Dikarya</taxon>
        <taxon>Basidiomycota</taxon>
        <taxon>Agaricomycotina</taxon>
        <taxon>Agaricomycetes</taxon>
        <taxon>Gloeophyllales</taxon>
        <taxon>Gloeophyllaceae</taxon>
        <taxon>Gloeophyllum</taxon>
    </lineage>
</organism>
<dbReference type="HOGENOM" id="CLU_1354740_0_0_1"/>
<accession>S7RLM4</accession>
<dbReference type="AlphaFoldDB" id="S7RLM4"/>
<dbReference type="RefSeq" id="XP_007867889.1">
    <property type="nucleotide sequence ID" value="XM_007869698.1"/>
</dbReference>
<dbReference type="InterPro" id="IPR019180">
    <property type="entry name" value="Oxidoreductase-like_N"/>
</dbReference>
<feature type="chain" id="PRO_5004544582" description="Oxidoreductase-like domain-containing protein" evidence="1">
    <location>
        <begin position="25"/>
        <end position="202"/>
    </location>
</feature>
<dbReference type="PANTHER" id="PTHR21193:SF3">
    <property type="entry name" value="OXIDOREDUCTASE-LIKE DOMAIN-CONTAINING PROTEIN 1"/>
    <property type="match status" value="1"/>
</dbReference>
<dbReference type="eggNOG" id="ENOG502SCAE">
    <property type="taxonomic scope" value="Eukaryota"/>
</dbReference>
<reference evidence="3 4" key="1">
    <citation type="journal article" date="2012" name="Science">
        <title>The Paleozoic origin of enzymatic lignin decomposition reconstructed from 31 fungal genomes.</title>
        <authorList>
            <person name="Floudas D."/>
            <person name="Binder M."/>
            <person name="Riley R."/>
            <person name="Barry K."/>
            <person name="Blanchette R.A."/>
            <person name="Henrissat B."/>
            <person name="Martinez A.T."/>
            <person name="Otillar R."/>
            <person name="Spatafora J.W."/>
            <person name="Yadav J.S."/>
            <person name="Aerts A."/>
            <person name="Benoit I."/>
            <person name="Boyd A."/>
            <person name="Carlson A."/>
            <person name="Copeland A."/>
            <person name="Coutinho P.M."/>
            <person name="de Vries R.P."/>
            <person name="Ferreira P."/>
            <person name="Findley K."/>
            <person name="Foster B."/>
            <person name="Gaskell J."/>
            <person name="Glotzer D."/>
            <person name="Gorecki P."/>
            <person name="Heitman J."/>
            <person name="Hesse C."/>
            <person name="Hori C."/>
            <person name="Igarashi K."/>
            <person name="Jurgens J.A."/>
            <person name="Kallen N."/>
            <person name="Kersten P."/>
            <person name="Kohler A."/>
            <person name="Kuees U."/>
            <person name="Kumar T.K.A."/>
            <person name="Kuo A."/>
            <person name="LaButti K."/>
            <person name="Larrondo L.F."/>
            <person name="Lindquist E."/>
            <person name="Ling A."/>
            <person name="Lombard V."/>
            <person name="Lucas S."/>
            <person name="Lundell T."/>
            <person name="Martin R."/>
            <person name="McLaughlin D.J."/>
            <person name="Morgenstern I."/>
            <person name="Morin E."/>
            <person name="Murat C."/>
            <person name="Nagy L.G."/>
            <person name="Nolan M."/>
            <person name="Ohm R.A."/>
            <person name="Patyshakuliyeva A."/>
            <person name="Rokas A."/>
            <person name="Ruiz-Duenas F.J."/>
            <person name="Sabat G."/>
            <person name="Salamov A."/>
            <person name="Samejima M."/>
            <person name="Schmutz J."/>
            <person name="Slot J.C."/>
            <person name="St John F."/>
            <person name="Stenlid J."/>
            <person name="Sun H."/>
            <person name="Sun S."/>
            <person name="Syed K."/>
            <person name="Tsang A."/>
            <person name="Wiebenga A."/>
            <person name="Young D."/>
            <person name="Pisabarro A."/>
            <person name="Eastwood D.C."/>
            <person name="Martin F."/>
            <person name="Cullen D."/>
            <person name="Grigoriev I.V."/>
            <person name="Hibbett D.S."/>
        </authorList>
    </citation>
    <scope>NUCLEOTIDE SEQUENCE [LARGE SCALE GENOMIC DNA]</scope>
    <source>
        <strain evidence="3 4">ATCC 11539</strain>
    </source>
</reference>
<dbReference type="STRING" id="670483.S7RLM4"/>
<dbReference type="OMA" id="VPEHEWP"/>
<sequence length="202" mass="22025">MFIISTALAIVNFLYAFLTTDVLADGTYPGETESVLREKDVGNLLDVFANALNTANKRLERSLREKASLTEFIGDLPGDTAVSSPPGREVHPVHRPSGTVKTFRGLVIPEEPKPPAADECCMSGCAVCVYDLYEESLQAYNASLNALRSTLRAWNVPESEWPASIRDAGDAAKESEGNKTKNVTLSAFEELEKMLQQKRAGT</sequence>
<evidence type="ECO:0000259" key="2">
    <source>
        <dbReference type="Pfam" id="PF09791"/>
    </source>
</evidence>
<dbReference type="InterPro" id="IPR039251">
    <property type="entry name" value="OXLD1"/>
</dbReference>
<dbReference type="GeneID" id="19304337"/>
<evidence type="ECO:0000256" key="1">
    <source>
        <dbReference type="SAM" id="SignalP"/>
    </source>
</evidence>
<gene>
    <name evidence="3" type="ORF">GLOTRDRAFT_139761</name>
</gene>
<protein>
    <recommendedName>
        <fullName evidence="2">Oxidoreductase-like domain-containing protein</fullName>
    </recommendedName>
</protein>
<dbReference type="Proteomes" id="UP000030669">
    <property type="component" value="Unassembled WGS sequence"/>
</dbReference>